<evidence type="ECO:0000313" key="2">
    <source>
        <dbReference type="EMBL" id="GGD10579.1"/>
    </source>
</evidence>
<gene>
    <name evidence="2" type="ORF">GCM10011335_11830</name>
</gene>
<comment type="caution">
    <text evidence="2">The sequence shown here is derived from an EMBL/GenBank/DDBJ whole genome shotgun (WGS) entry which is preliminary data.</text>
</comment>
<protein>
    <recommendedName>
        <fullName evidence="1">HTH cro/C1-type domain-containing protein</fullName>
    </recommendedName>
</protein>
<proteinExistence type="predicted"/>
<dbReference type="CDD" id="cd00093">
    <property type="entry name" value="HTH_XRE"/>
    <property type="match status" value="1"/>
</dbReference>
<organism evidence="2 3">
    <name type="scientific">Aureimonas glaciei</name>
    <dbReference type="NCBI Taxonomy" id="1776957"/>
    <lineage>
        <taxon>Bacteria</taxon>
        <taxon>Pseudomonadati</taxon>
        <taxon>Pseudomonadota</taxon>
        <taxon>Alphaproteobacteria</taxon>
        <taxon>Hyphomicrobiales</taxon>
        <taxon>Aurantimonadaceae</taxon>
        <taxon>Aureimonas</taxon>
    </lineage>
</organism>
<reference evidence="2" key="2">
    <citation type="submission" date="2020-09" db="EMBL/GenBank/DDBJ databases">
        <authorList>
            <person name="Sun Q."/>
            <person name="Zhou Y."/>
        </authorList>
    </citation>
    <scope>NUCLEOTIDE SEQUENCE</scope>
    <source>
        <strain evidence="2">CGMCC 1.15493</strain>
    </source>
</reference>
<dbReference type="AlphaFoldDB" id="A0A917D851"/>
<dbReference type="InterPro" id="IPR001387">
    <property type="entry name" value="Cro/C1-type_HTH"/>
</dbReference>
<dbReference type="SUPFAM" id="SSF47413">
    <property type="entry name" value="lambda repressor-like DNA-binding domains"/>
    <property type="match status" value="1"/>
</dbReference>
<dbReference type="InterPro" id="IPR010982">
    <property type="entry name" value="Lambda_DNA-bd_dom_sf"/>
</dbReference>
<dbReference type="Gene3D" id="1.10.260.40">
    <property type="entry name" value="lambda repressor-like DNA-binding domains"/>
    <property type="match status" value="1"/>
</dbReference>
<sequence length="91" mass="10434">MRLEPDVVDVHVGRRVRQVRLLKNLTQEELGQKIGVSYQQVQKYETGANRISASRLYRIAVEFEVEPGWFFDGIERVDVDLDQPARMGSGS</sequence>
<dbReference type="PROSITE" id="PS50943">
    <property type="entry name" value="HTH_CROC1"/>
    <property type="match status" value="1"/>
</dbReference>
<keyword evidence="3" id="KW-1185">Reference proteome</keyword>
<evidence type="ECO:0000313" key="3">
    <source>
        <dbReference type="Proteomes" id="UP000613160"/>
    </source>
</evidence>
<evidence type="ECO:0000259" key="1">
    <source>
        <dbReference type="PROSITE" id="PS50943"/>
    </source>
</evidence>
<reference evidence="2" key="1">
    <citation type="journal article" date="2014" name="Int. J. Syst. Evol. Microbiol.">
        <title>Complete genome sequence of Corynebacterium casei LMG S-19264T (=DSM 44701T), isolated from a smear-ripened cheese.</title>
        <authorList>
            <consortium name="US DOE Joint Genome Institute (JGI-PGF)"/>
            <person name="Walter F."/>
            <person name="Albersmeier A."/>
            <person name="Kalinowski J."/>
            <person name="Ruckert C."/>
        </authorList>
    </citation>
    <scope>NUCLEOTIDE SEQUENCE</scope>
    <source>
        <strain evidence="2">CGMCC 1.15493</strain>
    </source>
</reference>
<name>A0A917D851_9HYPH</name>
<dbReference type="Proteomes" id="UP000613160">
    <property type="component" value="Unassembled WGS sequence"/>
</dbReference>
<dbReference type="EMBL" id="BMJJ01000002">
    <property type="protein sequence ID" value="GGD10579.1"/>
    <property type="molecule type" value="Genomic_DNA"/>
</dbReference>
<dbReference type="SMART" id="SM00530">
    <property type="entry name" value="HTH_XRE"/>
    <property type="match status" value="1"/>
</dbReference>
<feature type="domain" description="HTH cro/C1-type" evidence="1">
    <location>
        <begin position="16"/>
        <end position="70"/>
    </location>
</feature>
<accession>A0A917D851</accession>
<dbReference type="Pfam" id="PF01381">
    <property type="entry name" value="HTH_3"/>
    <property type="match status" value="1"/>
</dbReference>
<dbReference type="GO" id="GO:0003677">
    <property type="term" value="F:DNA binding"/>
    <property type="evidence" value="ECO:0007669"/>
    <property type="project" value="InterPro"/>
</dbReference>